<evidence type="ECO:0000313" key="10">
    <source>
        <dbReference type="Proteomes" id="UP000796880"/>
    </source>
</evidence>
<evidence type="ECO:0000256" key="1">
    <source>
        <dbReference type="ARBA" id="ARBA00001946"/>
    </source>
</evidence>
<sequence length="729" mass="83133">MFNKVELSVSPYDTAWVAMVPSPNSMKDPFFPQCVKWVMDNQFHDGSWGASVCHGHPLLIKDALLSTLACVLALKQWGIGELQINRGLHFIESNLASATDEKQQTPIGFDIIFPTMLEYTQNLNINLSHEGISSLDTLIQKRESELQRADRDNSEGWRAYLAYISEGLGKLQEWDRAIKYQRKNGSLFNSPSTTAAAYSHLKDADCLNYLHSVLDKFGNSVPTIFPLDIYARLCMVDSLGKLGVDRYFHHEIISVLDETYRFWLQGEEDIFSNAFTCAMAFRLLRVNGYDVFSDPLTQFSEESRFFNSLEVYAKDIGTVVELFRASEVIIHPDESVLEKLNLLTRQFLKQELSNNSIQANISQEVSDALNFPYRASLERLSSKRAIEHYNKDSARILKTSYSCVNIGNEDFLKLAVEDFNLCQSILREEFKHLERWAVKNRLDKLKFSRQKLAYCYFSAAGTLFLPELSDARMSWAKHSMLSIVIDDFYDVGGSQEEMENLTQLVEKWDDIVSIKCCSQPVEIIYSSVHNTVSELAAKALTRQGRCVTDHIVEIWKNYFKSIVKEAEWTRDKSTPTLDEYIENAHISSAVGLIVLPTLYFVGPKLSEEIARSCEVYDLFRLVSTCGRLLNDIQTVKRETEQGKLNAVSLGVIHSNNNSSEEEVIKEMESLIEKKNRELLKLVLEEEGSKVPKACKDLFWKMSQVLHLFYAENDGLTLNDLLNDANAVIH</sequence>
<dbReference type="InterPro" id="IPR044814">
    <property type="entry name" value="Terpene_cyclase_plant_C1"/>
</dbReference>
<feature type="domain" description="Terpene synthase metal-binding" evidence="8">
    <location>
        <begin position="442"/>
        <end position="676"/>
    </location>
</feature>
<accession>A0A8K0H642</accession>
<evidence type="ECO:0000256" key="3">
    <source>
        <dbReference type="ARBA" id="ARBA00022842"/>
    </source>
</evidence>
<evidence type="ECO:0000256" key="5">
    <source>
        <dbReference type="ARBA" id="ARBA00066670"/>
    </source>
</evidence>
<keyword evidence="10" id="KW-1185">Reference proteome</keyword>
<reference evidence="9" key="1">
    <citation type="submission" date="2020-03" db="EMBL/GenBank/DDBJ databases">
        <title>A high-quality chromosome-level genome assembly of a woody plant with both climbing and erect habits, Rhamnella rubrinervis.</title>
        <authorList>
            <person name="Lu Z."/>
            <person name="Yang Y."/>
            <person name="Zhu X."/>
            <person name="Sun Y."/>
        </authorList>
    </citation>
    <scope>NUCLEOTIDE SEQUENCE</scope>
    <source>
        <strain evidence="9">BYM</strain>
        <tissue evidence="9">Leaf</tissue>
    </source>
</reference>
<dbReference type="GO" id="GO:0009899">
    <property type="term" value="F:ent-kaurene synthase activity"/>
    <property type="evidence" value="ECO:0007669"/>
    <property type="project" value="UniProtKB-EC"/>
</dbReference>
<dbReference type="Pfam" id="PF03936">
    <property type="entry name" value="Terpene_synth_C"/>
    <property type="match status" value="1"/>
</dbReference>
<comment type="caution">
    <text evidence="9">The sequence shown here is derived from an EMBL/GenBank/DDBJ whole genome shotgun (WGS) entry which is preliminary data.</text>
</comment>
<protein>
    <recommendedName>
        <fullName evidence="5">ent-kaurene synthase</fullName>
        <ecNumber evidence="5">4.2.3.19</ecNumber>
    </recommendedName>
</protein>
<dbReference type="PANTHER" id="PTHR31739:SF3">
    <property type="entry name" value="ENT-KAUR-16-ENE SYNTHASE, CHLOROPLASTIC"/>
    <property type="match status" value="1"/>
</dbReference>
<dbReference type="GO" id="GO:0000287">
    <property type="term" value="F:magnesium ion binding"/>
    <property type="evidence" value="ECO:0007669"/>
    <property type="project" value="InterPro"/>
</dbReference>
<dbReference type="Gene3D" id="1.10.600.10">
    <property type="entry name" value="Farnesyl Diphosphate Synthase"/>
    <property type="match status" value="1"/>
</dbReference>
<dbReference type="InterPro" id="IPR008949">
    <property type="entry name" value="Isoprenoid_synthase_dom_sf"/>
</dbReference>
<name>A0A8K0H642_9ROSA</name>
<dbReference type="FunFam" id="1.50.10.160:FF:000002">
    <property type="entry name" value="cis-abienol synthase, chloroplastic"/>
    <property type="match status" value="1"/>
</dbReference>
<evidence type="ECO:0000313" key="9">
    <source>
        <dbReference type="EMBL" id="KAF3446249.1"/>
    </source>
</evidence>
<dbReference type="GO" id="GO:0009507">
    <property type="term" value="C:chloroplast"/>
    <property type="evidence" value="ECO:0007669"/>
    <property type="project" value="TreeGrafter"/>
</dbReference>
<dbReference type="PANTHER" id="PTHR31739">
    <property type="entry name" value="ENT-COPALYL DIPHOSPHATE SYNTHASE, CHLOROPLASTIC"/>
    <property type="match status" value="1"/>
</dbReference>
<keyword evidence="6" id="KW-0175">Coiled coil</keyword>
<dbReference type="EMBL" id="VOIH02000005">
    <property type="protein sequence ID" value="KAF3446249.1"/>
    <property type="molecule type" value="Genomic_DNA"/>
</dbReference>
<keyword evidence="3" id="KW-0460">Magnesium</keyword>
<feature type="coiled-coil region" evidence="6">
    <location>
        <begin position="657"/>
        <end position="684"/>
    </location>
</feature>
<dbReference type="SUPFAM" id="SSF48239">
    <property type="entry name" value="Terpenoid cyclases/Protein prenyltransferases"/>
    <property type="match status" value="2"/>
</dbReference>
<dbReference type="EC" id="4.2.3.19" evidence="5"/>
<dbReference type="Proteomes" id="UP000796880">
    <property type="component" value="Unassembled WGS sequence"/>
</dbReference>
<evidence type="ECO:0000259" key="8">
    <source>
        <dbReference type="Pfam" id="PF03936"/>
    </source>
</evidence>
<dbReference type="GO" id="GO:0009686">
    <property type="term" value="P:gibberellin biosynthetic process"/>
    <property type="evidence" value="ECO:0007669"/>
    <property type="project" value="TreeGrafter"/>
</dbReference>
<dbReference type="InterPro" id="IPR005630">
    <property type="entry name" value="Terpene_synthase_metal-bd"/>
</dbReference>
<dbReference type="InterPro" id="IPR036965">
    <property type="entry name" value="Terpene_synth_N_sf"/>
</dbReference>
<keyword evidence="4" id="KW-0456">Lyase</keyword>
<evidence type="ECO:0000256" key="6">
    <source>
        <dbReference type="SAM" id="Coils"/>
    </source>
</evidence>
<dbReference type="CDD" id="cd00684">
    <property type="entry name" value="Terpene_cyclase_plant_C1"/>
    <property type="match status" value="1"/>
</dbReference>
<dbReference type="SUPFAM" id="SSF48576">
    <property type="entry name" value="Terpenoid synthases"/>
    <property type="match status" value="1"/>
</dbReference>
<gene>
    <name evidence="9" type="ORF">FNV43_RR11428</name>
</gene>
<keyword evidence="2" id="KW-0479">Metal-binding</keyword>
<dbReference type="FunFam" id="1.10.600.10:FF:000005">
    <property type="entry name" value="Ent-kaur-16-ene synthase, chloroplastic"/>
    <property type="match status" value="1"/>
</dbReference>
<dbReference type="InterPro" id="IPR001906">
    <property type="entry name" value="Terpene_synth_N"/>
</dbReference>
<comment type="cofactor">
    <cofactor evidence="1">
        <name>Mg(2+)</name>
        <dbReference type="ChEBI" id="CHEBI:18420"/>
    </cofactor>
</comment>
<dbReference type="SFLD" id="SFLDG01014">
    <property type="entry name" value="Terpene_Cyclase_Like_1_N-term"/>
    <property type="match status" value="1"/>
</dbReference>
<dbReference type="Pfam" id="PF01397">
    <property type="entry name" value="Terpene_synth"/>
    <property type="match status" value="1"/>
</dbReference>
<dbReference type="OrthoDB" id="2343925at2759"/>
<dbReference type="SFLD" id="SFLDG01019">
    <property type="entry name" value="Terpene_Cyclase_Like_1_C_Termi"/>
    <property type="match status" value="1"/>
</dbReference>
<dbReference type="AlphaFoldDB" id="A0A8K0H642"/>
<evidence type="ECO:0000256" key="4">
    <source>
        <dbReference type="ARBA" id="ARBA00023239"/>
    </source>
</evidence>
<dbReference type="InterPro" id="IPR008930">
    <property type="entry name" value="Terpenoid_cyclase/PrenylTrfase"/>
</dbReference>
<dbReference type="InterPro" id="IPR034741">
    <property type="entry name" value="Terpene_cyclase-like_1_C"/>
</dbReference>
<dbReference type="Gene3D" id="1.50.10.160">
    <property type="match status" value="1"/>
</dbReference>
<dbReference type="SFLD" id="SFLDS00005">
    <property type="entry name" value="Isoprenoid_Synthase_Type_I"/>
    <property type="match status" value="1"/>
</dbReference>
<proteinExistence type="predicted"/>
<organism evidence="9 10">
    <name type="scientific">Rhamnella rubrinervis</name>
    <dbReference type="NCBI Taxonomy" id="2594499"/>
    <lineage>
        <taxon>Eukaryota</taxon>
        <taxon>Viridiplantae</taxon>
        <taxon>Streptophyta</taxon>
        <taxon>Embryophyta</taxon>
        <taxon>Tracheophyta</taxon>
        <taxon>Spermatophyta</taxon>
        <taxon>Magnoliopsida</taxon>
        <taxon>eudicotyledons</taxon>
        <taxon>Gunneridae</taxon>
        <taxon>Pentapetalae</taxon>
        <taxon>rosids</taxon>
        <taxon>fabids</taxon>
        <taxon>Rosales</taxon>
        <taxon>Rhamnaceae</taxon>
        <taxon>rhamnoid group</taxon>
        <taxon>Rhamneae</taxon>
        <taxon>Rhamnella</taxon>
    </lineage>
</organism>
<dbReference type="FunFam" id="1.50.10.130:FF:000002">
    <property type="entry name" value="Ent-copalyl diphosphate synthase, chloroplastic"/>
    <property type="match status" value="1"/>
</dbReference>
<evidence type="ECO:0000259" key="7">
    <source>
        <dbReference type="Pfam" id="PF01397"/>
    </source>
</evidence>
<feature type="domain" description="Terpene synthase N-terminal" evidence="7">
    <location>
        <begin position="173"/>
        <end position="369"/>
    </location>
</feature>
<evidence type="ECO:0000256" key="2">
    <source>
        <dbReference type="ARBA" id="ARBA00022723"/>
    </source>
</evidence>
<dbReference type="InterPro" id="IPR050148">
    <property type="entry name" value="Terpene_synthase-like"/>
</dbReference>
<dbReference type="Gene3D" id="1.50.10.130">
    <property type="entry name" value="Terpene synthase, N-terminal domain"/>
    <property type="match status" value="1"/>
</dbReference>